<dbReference type="InParanoid" id="A0A1Y2GR52"/>
<dbReference type="RefSeq" id="XP_021882543.1">
    <property type="nucleotide sequence ID" value="XM_022021916.1"/>
</dbReference>
<dbReference type="Proteomes" id="UP000193648">
    <property type="component" value="Unassembled WGS sequence"/>
</dbReference>
<gene>
    <name evidence="2" type="ORF">BCR41DRAFT_33409</name>
</gene>
<proteinExistence type="predicted"/>
<dbReference type="EMBL" id="MCFF01000013">
    <property type="protein sequence ID" value="ORZ20003.1"/>
    <property type="molecule type" value="Genomic_DNA"/>
</dbReference>
<feature type="compositionally biased region" description="Low complexity" evidence="1">
    <location>
        <begin position="74"/>
        <end position="89"/>
    </location>
</feature>
<reference evidence="2 3" key="1">
    <citation type="submission" date="2016-07" db="EMBL/GenBank/DDBJ databases">
        <title>Pervasive Adenine N6-methylation of Active Genes in Fungi.</title>
        <authorList>
            <consortium name="DOE Joint Genome Institute"/>
            <person name="Mondo S.J."/>
            <person name="Dannebaum R.O."/>
            <person name="Kuo R.C."/>
            <person name="Labutti K."/>
            <person name="Haridas S."/>
            <person name="Kuo A."/>
            <person name="Salamov A."/>
            <person name="Ahrendt S.R."/>
            <person name="Lipzen A."/>
            <person name="Sullivan W."/>
            <person name="Andreopoulos W.B."/>
            <person name="Clum A."/>
            <person name="Lindquist E."/>
            <person name="Daum C."/>
            <person name="Ramamoorthy G.K."/>
            <person name="Gryganskyi A."/>
            <person name="Culley D."/>
            <person name="Magnuson J.K."/>
            <person name="James T.Y."/>
            <person name="O'Malley M.A."/>
            <person name="Stajich J.E."/>
            <person name="Spatafora J.W."/>
            <person name="Visel A."/>
            <person name="Grigoriev I.V."/>
        </authorList>
    </citation>
    <scope>NUCLEOTIDE SEQUENCE [LARGE SCALE GENOMIC DNA]</scope>
    <source>
        <strain evidence="2 3">NRRL 3116</strain>
    </source>
</reference>
<feature type="compositionally biased region" description="Polar residues" evidence="1">
    <location>
        <begin position="55"/>
        <end position="66"/>
    </location>
</feature>
<evidence type="ECO:0000313" key="2">
    <source>
        <dbReference type="EMBL" id="ORZ20003.1"/>
    </source>
</evidence>
<feature type="compositionally biased region" description="Basic and acidic residues" evidence="1">
    <location>
        <begin position="22"/>
        <end position="32"/>
    </location>
</feature>
<feature type="compositionally biased region" description="Basic and acidic residues" evidence="1">
    <location>
        <begin position="38"/>
        <end position="53"/>
    </location>
</feature>
<evidence type="ECO:0000313" key="3">
    <source>
        <dbReference type="Proteomes" id="UP000193648"/>
    </source>
</evidence>
<organism evidence="2 3">
    <name type="scientific">Lobosporangium transversale</name>
    <dbReference type="NCBI Taxonomy" id="64571"/>
    <lineage>
        <taxon>Eukaryota</taxon>
        <taxon>Fungi</taxon>
        <taxon>Fungi incertae sedis</taxon>
        <taxon>Mucoromycota</taxon>
        <taxon>Mortierellomycotina</taxon>
        <taxon>Mortierellomycetes</taxon>
        <taxon>Mortierellales</taxon>
        <taxon>Mortierellaceae</taxon>
        <taxon>Lobosporangium</taxon>
    </lineage>
</organism>
<feature type="region of interest" description="Disordered" evidence="1">
    <location>
        <begin position="22"/>
        <end position="154"/>
    </location>
</feature>
<dbReference type="OrthoDB" id="407432at2759"/>
<feature type="compositionally biased region" description="Basic and acidic residues" evidence="1">
    <location>
        <begin position="108"/>
        <end position="117"/>
    </location>
</feature>
<evidence type="ECO:0000256" key="1">
    <source>
        <dbReference type="SAM" id="MobiDB-lite"/>
    </source>
</evidence>
<accession>A0A1Y2GR52</accession>
<dbReference type="AlphaFoldDB" id="A0A1Y2GR52"/>
<protein>
    <submittedName>
        <fullName evidence="2">Uncharacterized protein</fullName>
    </submittedName>
</protein>
<dbReference type="GeneID" id="33563760"/>
<sequence length="154" mass="16561">MRAAKILSRSSDGAITRLCYEKEVPAHQERNRNSSIDHGGDQNRDRIQKDKPDGTSLNSNAGSATGSGIHANGRRGSSGSNDDGNSISDGRGRTIAFPTGEGSLHNIEQPKPRDKAQGRFFGANGHGGERQRIGRKDHHKRSTITGDPRAIPRA</sequence>
<name>A0A1Y2GR52_9FUNG</name>
<keyword evidence="3" id="KW-1185">Reference proteome</keyword>
<comment type="caution">
    <text evidence="2">The sequence shown here is derived from an EMBL/GenBank/DDBJ whole genome shotgun (WGS) entry which is preliminary data.</text>
</comment>